<dbReference type="PANTHER" id="PTHR12558">
    <property type="entry name" value="CELL DIVISION CYCLE 16,23,27"/>
    <property type="match status" value="1"/>
</dbReference>
<dbReference type="RefSeq" id="WP_223470298.1">
    <property type="nucleotide sequence ID" value="NZ_JAFBIL020000009.1"/>
</dbReference>
<dbReference type="Pfam" id="PF14559">
    <property type="entry name" value="TPR_19"/>
    <property type="match status" value="6"/>
</dbReference>
<feature type="repeat" description="TPR" evidence="1">
    <location>
        <begin position="610"/>
        <end position="643"/>
    </location>
</feature>
<feature type="repeat" description="TPR" evidence="1">
    <location>
        <begin position="712"/>
        <end position="745"/>
    </location>
</feature>
<dbReference type="Proteomes" id="UP000809349">
    <property type="component" value="Unassembled WGS sequence"/>
</dbReference>
<dbReference type="SMART" id="SM00028">
    <property type="entry name" value="TPR"/>
    <property type="match status" value="17"/>
</dbReference>
<dbReference type="InterPro" id="IPR019734">
    <property type="entry name" value="TPR_rpt"/>
</dbReference>
<dbReference type="InterPro" id="IPR011990">
    <property type="entry name" value="TPR-like_helical_dom_sf"/>
</dbReference>
<organism evidence="3 4">
    <name type="scientific">Massilia soli</name>
    <dbReference type="NCBI Taxonomy" id="2792854"/>
    <lineage>
        <taxon>Bacteria</taxon>
        <taxon>Pseudomonadati</taxon>
        <taxon>Pseudomonadota</taxon>
        <taxon>Betaproteobacteria</taxon>
        <taxon>Burkholderiales</taxon>
        <taxon>Oxalobacteraceae</taxon>
        <taxon>Telluria group</taxon>
        <taxon>Massilia</taxon>
    </lineage>
</organism>
<keyword evidence="1" id="KW-0802">TPR repeat</keyword>
<evidence type="ECO:0000256" key="1">
    <source>
        <dbReference type="PROSITE-ProRule" id="PRU00339"/>
    </source>
</evidence>
<gene>
    <name evidence="3" type="primary">prsT</name>
    <name evidence="3" type="ORF">I4X03_020900</name>
</gene>
<evidence type="ECO:0000256" key="2">
    <source>
        <dbReference type="SAM" id="SignalP"/>
    </source>
</evidence>
<dbReference type="Pfam" id="PF13181">
    <property type="entry name" value="TPR_8"/>
    <property type="match status" value="1"/>
</dbReference>
<feature type="repeat" description="TPR" evidence="1">
    <location>
        <begin position="846"/>
        <end position="879"/>
    </location>
</feature>
<dbReference type="InterPro" id="IPR014266">
    <property type="entry name" value="PEP-CTERM_TPR_PrsT"/>
</dbReference>
<dbReference type="Gene3D" id="1.25.40.10">
    <property type="entry name" value="Tetratricopeptide repeat domain"/>
    <property type="match status" value="6"/>
</dbReference>
<reference evidence="3 4" key="2">
    <citation type="submission" date="2021-08" db="EMBL/GenBank/DDBJ databases">
        <title>Massilia sp. R798.</title>
        <authorList>
            <person name="Baek J.H."/>
            <person name="Jung H.S."/>
            <person name="Kim K.R."/>
            <person name="Jeon C.O."/>
        </authorList>
    </citation>
    <scope>NUCLEOTIDE SEQUENCE [LARGE SCALE GENOMIC DNA]</scope>
    <source>
        <strain evidence="3 4">R798</strain>
    </source>
</reference>
<dbReference type="PANTHER" id="PTHR12558:SF13">
    <property type="entry name" value="CELL DIVISION CYCLE PROTEIN 27 HOMOLOG"/>
    <property type="match status" value="1"/>
</dbReference>
<sequence length="925" mass="99467">MSQQKQPLWSRSVAAALAVSLGIAAAGCGSEKDAGPLIAEARKFRDQGETRAAVIQLKNVLQQDGSNSAARILLGEVYIEDGDAVSAEKELRRALTLGGDAGQIAPLLGKAMLMQGQYEALLGEIQPAASAARRPLVLALRGNALLGLGKPGAAREAFAEALKDDPKSPDALLGMARLSLGEKDAAQASAYLDQALKASPANLDALRLRGDMQRAAGRPNEAMAAYRAILALRPANLQALVDISNLQIDKGELKEARATIASARKAAPGAVAVFHSLAMLDYREGKHKAALESVQKILREIPDHMPSVLLSGAIQSALGNTQQAEAHLHKFLESYPRHAYASKLLAAVHLRNNAPDDAMALLRPLMLAQPQDVELLSLAGEASLRGRRFTQAAEFFEKAAALRPAAPGLHTGVALSRLGNGDNGRAVAELERATALDSGNDRAGLLLAMSYLRANAPDKAMATVQRMESQASNPLVQNLKGGIYLAKHDLASARASFDAALKLDPSYLPALDNLAQLDTLEGRRADARERYLKALARTPGDAAVMESLGRLAAAEGKQAEVMTWLERANAASPDNLRVALRLVDLYARAGAQQKALMLVQKLEASHPANADVLVMRAQVSYLNSDFAAAAEYYARLIALAPRNAALHARHASVQVKLNDQAGALASLNKALALDPDLADAQVNLLNLLIGQKKFTEALALARSVHQRRPESARGHKLEGDVYSAQHKYAEAIKSYERAFDLQQNGALLIQLHGALIKNNRSAEAHARMAEWFRKRPDDIPTRLYYASSMVVAKNYEAAVGHLHAVLKRDPDNVIALNDLAWAYQRMNRKEALHHAERAHKLAPNSPAIMDTLGWIYLETGNIGRALPLLQKASALAPGAAEIRYHYGMVLAKSGDKAAARRELERALAAKDFTRRDEARALLATL</sequence>
<keyword evidence="4" id="KW-1185">Reference proteome</keyword>
<dbReference type="EMBL" id="JAFBIL020000009">
    <property type="protein sequence ID" value="MBZ2209736.1"/>
    <property type="molecule type" value="Genomic_DNA"/>
</dbReference>
<dbReference type="NCBIfam" id="TIGR02917">
    <property type="entry name" value="PEP_TPR_lipo"/>
    <property type="match status" value="1"/>
</dbReference>
<proteinExistence type="predicted"/>
<feature type="signal peptide" evidence="2">
    <location>
        <begin position="1"/>
        <end position="26"/>
    </location>
</feature>
<comment type="caution">
    <text evidence="3">The sequence shown here is derived from an EMBL/GenBank/DDBJ whole genome shotgun (WGS) entry which is preliminary data.</text>
</comment>
<evidence type="ECO:0000313" key="3">
    <source>
        <dbReference type="EMBL" id="MBZ2209736.1"/>
    </source>
</evidence>
<dbReference type="PROSITE" id="PS51257">
    <property type="entry name" value="PROKAR_LIPOPROTEIN"/>
    <property type="match status" value="1"/>
</dbReference>
<dbReference type="PROSITE" id="PS50005">
    <property type="entry name" value="TPR"/>
    <property type="match status" value="5"/>
</dbReference>
<feature type="repeat" description="TPR" evidence="1">
    <location>
        <begin position="373"/>
        <end position="406"/>
    </location>
</feature>
<protein>
    <submittedName>
        <fullName evidence="3">PEP-CTERM system TPR-repeat protein PrsT</fullName>
    </submittedName>
</protein>
<accession>A0ABS7SUW9</accession>
<feature type="repeat" description="TPR" evidence="1">
    <location>
        <begin position="474"/>
        <end position="507"/>
    </location>
</feature>
<keyword evidence="2" id="KW-0732">Signal</keyword>
<feature type="chain" id="PRO_5046938178" evidence="2">
    <location>
        <begin position="27"/>
        <end position="925"/>
    </location>
</feature>
<evidence type="ECO:0000313" key="4">
    <source>
        <dbReference type="Proteomes" id="UP000809349"/>
    </source>
</evidence>
<name>A0ABS7SUW9_9BURK</name>
<reference evidence="3 4" key="1">
    <citation type="submission" date="2021-01" db="EMBL/GenBank/DDBJ databases">
        <authorList>
            <person name="Ruan W."/>
            <person name="Khan S.A."/>
            <person name="Jeon C.O."/>
        </authorList>
    </citation>
    <scope>NUCLEOTIDE SEQUENCE [LARGE SCALE GENOMIC DNA]</scope>
    <source>
        <strain evidence="3 4">R798</strain>
    </source>
</reference>
<dbReference type="Pfam" id="PF13432">
    <property type="entry name" value="TPR_16"/>
    <property type="match status" value="3"/>
</dbReference>
<dbReference type="SUPFAM" id="SSF48452">
    <property type="entry name" value="TPR-like"/>
    <property type="match status" value="5"/>
</dbReference>